<evidence type="ECO:0000313" key="1">
    <source>
        <dbReference type="EMBL" id="MBN7825163.1"/>
    </source>
</evidence>
<comment type="caution">
    <text evidence="1">The sequence shown here is derived from an EMBL/GenBank/DDBJ whole genome shotgun (WGS) entry which is preliminary data.</text>
</comment>
<dbReference type="RefSeq" id="WP_206573263.1">
    <property type="nucleotide sequence ID" value="NZ_JAFKCV010000003.1"/>
</dbReference>
<reference evidence="1" key="1">
    <citation type="submission" date="2021-03" db="EMBL/GenBank/DDBJ databases">
        <title>novel species isolated from a fishpond in China.</title>
        <authorList>
            <person name="Lu H."/>
            <person name="Cai Z."/>
        </authorList>
    </citation>
    <scope>NUCLEOTIDE SEQUENCE</scope>
    <source>
        <strain evidence="1">JCM 30855</strain>
    </source>
</reference>
<name>A0A939IMC3_9ALTE</name>
<sequence length="128" mass="14358">MPATSLSPESLLTASAEERAEYCFMQAVNQQLVWGLEAEHGWVMLSAEGDACTPLFPDAQTAALWSATQYPQARPKPIKLDELLSRWFVLWQPDEVMLMLFPVANEEEGILVQTEEFTQALKEEQGGQ</sequence>
<organism evidence="1 2">
    <name type="scientific">Bowmanella dokdonensis</name>
    <dbReference type="NCBI Taxonomy" id="751969"/>
    <lineage>
        <taxon>Bacteria</taxon>
        <taxon>Pseudomonadati</taxon>
        <taxon>Pseudomonadota</taxon>
        <taxon>Gammaproteobacteria</taxon>
        <taxon>Alteromonadales</taxon>
        <taxon>Alteromonadaceae</taxon>
        <taxon>Bowmanella</taxon>
    </lineage>
</organism>
<proteinExistence type="predicted"/>
<gene>
    <name evidence="1" type="ORF">J0A66_08030</name>
</gene>
<keyword evidence="2" id="KW-1185">Reference proteome</keyword>
<dbReference type="Proteomes" id="UP000664654">
    <property type="component" value="Unassembled WGS sequence"/>
</dbReference>
<dbReference type="InterPro" id="IPR021284">
    <property type="entry name" value="DUF2750"/>
</dbReference>
<protein>
    <submittedName>
        <fullName evidence="1">DUF2750 domain-containing protein</fullName>
    </submittedName>
</protein>
<dbReference type="AlphaFoldDB" id="A0A939IMC3"/>
<dbReference type="Pfam" id="PF11042">
    <property type="entry name" value="DUF2750"/>
    <property type="match status" value="1"/>
</dbReference>
<dbReference type="EMBL" id="JAFKCV010000003">
    <property type="protein sequence ID" value="MBN7825163.1"/>
    <property type="molecule type" value="Genomic_DNA"/>
</dbReference>
<accession>A0A939IMC3</accession>
<evidence type="ECO:0000313" key="2">
    <source>
        <dbReference type="Proteomes" id="UP000664654"/>
    </source>
</evidence>